<dbReference type="InterPro" id="IPR036291">
    <property type="entry name" value="NAD(P)-bd_dom_sf"/>
</dbReference>
<dbReference type="KEGG" id="bcom:BAUCODRAFT_45582"/>
<dbReference type="SUPFAM" id="SSF51735">
    <property type="entry name" value="NAD(P)-binding Rossmann-fold domains"/>
    <property type="match status" value="1"/>
</dbReference>
<dbReference type="GeneID" id="19114509"/>
<dbReference type="PRINTS" id="PR00081">
    <property type="entry name" value="GDHRDH"/>
</dbReference>
<dbReference type="InterPro" id="IPR002347">
    <property type="entry name" value="SDR_fam"/>
</dbReference>
<dbReference type="eggNOG" id="KOG4169">
    <property type="taxonomic scope" value="Eukaryota"/>
</dbReference>
<sequence>MAPPTAVVTGAASGIGLALTKYLIERGWRVVMADVNEPKEKLDGTTFVKTDVSSWEQQVTMFKRGYEWAGRLDFFAANAGIDDRDDIFASISSDSTKPPKQPNMKTFEVNLIGSYYGIKLAAHYMTLDSRAAGKPKPGGKIVVTASAAGLYPSPFAPQYASTKHALVGLVRSLGSLSAPVNIRINALCPALVATGLAPPGLLDSFKKEQITPMSTMMQ</sequence>
<dbReference type="HOGENOM" id="CLU_010194_13_0_1"/>
<gene>
    <name evidence="4" type="ORF">BAUCODRAFT_45582</name>
</gene>
<organism evidence="4 5">
    <name type="scientific">Baudoinia panamericana (strain UAMH 10762)</name>
    <name type="common">Angels' share fungus</name>
    <name type="synonym">Baudoinia compniacensis (strain UAMH 10762)</name>
    <dbReference type="NCBI Taxonomy" id="717646"/>
    <lineage>
        <taxon>Eukaryota</taxon>
        <taxon>Fungi</taxon>
        <taxon>Dikarya</taxon>
        <taxon>Ascomycota</taxon>
        <taxon>Pezizomycotina</taxon>
        <taxon>Dothideomycetes</taxon>
        <taxon>Dothideomycetidae</taxon>
        <taxon>Mycosphaerellales</taxon>
        <taxon>Teratosphaeriaceae</taxon>
        <taxon>Baudoinia</taxon>
    </lineage>
</organism>
<keyword evidence="5" id="KW-1185">Reference proteome</keyword>
<dbReference type="EMBL" id="KB445551">
    <property type="protein sequence ID" value="EMC99664.1"/>
    <property type="molecule type" value="Genomic_DNA"/>
</dbReference>
<reference evidence="4 5" key="1">
    <citation type="journal article" date="2012" name="PLoS Pathog.">
        <title>Diverse lifestyles and strategies of plant pathogenesis encoded in the genomes of eighteen Dothideomycetes fungi.</title>
        <authorList>
            <person name="Ohm R.A."/>
            <person name="Feau N."/>
            <person name="Henrissat B."/>
            <person name="Schoch C.L."/>
            <person name="Horwitz B.A."/>
            <person name="Barry K.W."/>
            <person name="Condon B.J."/>
            <person name="Copeland A.C."/>
            <person name="Dhillon B."/>
            <person name="Glaser F."/>
            <person name="Hesse C.N."/>
            <person name="Kosti I."/>
            <person name="LaButti K."/>
            <person name="Lindquist E.A."/>
            <person name="Lucas S."/>
            <person name="Salamov A.A."/>
            <person name="Bradshaw R.E."/>
            <person name="Ciuffetti L."/>
            <person name="Hamelin R.C."/>
            <person name="Kema G.H.J."/>
            <person name="Lawrence C."/>
            <person name="Scott J.A."/>
            <person name="Spatafora J.W."/>
            <person name="Turgeon B.G."/>
            <person name="de Wit P.J.G.M."/>
            <person name="Zhong S."/>
            <person name="Goodwin S.B."/>
            <person name="Grigoriev I.V."/>
        </authorList>
    </citation>
    <scope>NUCLEOTIDE SEQUENCE [LARGE SCALE GENOMIC DNA]</scope>
    <source>
        <strain evidence="4 5">UAMH 10762</strain>
    </source>
</reference>
<proteinExistence type="inferred from homology"/>
<keyword evidence="2" id="KW-0521">NADP</keyword>
<evidence type="ECO:0008006" key="6">
    <source>
        <dbReference type="Google" id="ProtNLM"/>
    </source>
</evidence>
<dbReference type="RefSeq" id="XP_007673038.1">
    <property type="nucleotide sequence ID" value="XM_007674848.1"/>
</dbReference>
<name>M2NJR9_BAUPA</name>
<dbReference type="InterPro" id="IPR020904">
    <property type="entry name" value="Sc_DH/Rdtase_CS"/>
</dbReference>
<evidence type="ECO:0000256" key="3">
    <source>
        <dbReference type="ARBA" id="ARBA00023002"/>
    </source>
</evidence>
<evidence type="ECO:0000256" key="2">
    <source>
        <dbReference type="ARBA" id="ARBA00022857"/>
    </source>
</evidence>
<dbReference type="Pfam" id="PF00106">
    <property type="entry name" value="adh_short"/>
    <property type="match status" value="1"/>
</dbReference>
<accession>M2NJR9</accession>
<keyword evidence="3" id="KW-0560">Oxidoreductase</keyword>
<dbReference type="OrthoDB" id="5371740at2759"/>
<dbReference type="PROSITE" id="PS00061">
    <property type="entry name" value="ADH_SHORT"/>
    <property type="match status" value="1"/>
</dbReference>
<comment type="similarity">
    <text evidence="1">Belongs to the short-chain dehydrogenases/reductases (SDR) family.</text>
</comment>
<feature type="non-terminal residue" evidence="4">
    <location>
        <position position="218"/>
    </location>
</feature>
<dbReference type="Gene3D" id="3.40.50.720">
    <property type="entry name" value="NAD(P)-binding Rossmann-like Domain"/>
    <property type="match status" value="1"/>
</dbReference>
<protein>
    <recommendedName>
        <fullName evidence="6">NAD(P)-binding protein</fullName>
    </recommendedName>
</protein>
<dbReference type="GO" id="GO:0016616">
    <property type="term" value="F:oxidoreductase activity, acting on the CH-OH group of donors, NAD or NADP as acceptor"/>
    <property type="evidence" value="ECO:0007669"/>
    <property type="project" value="TreeGrafter"/>
</dbReference>
<dbReference type="AlphaFoldDB" id="M2NJR9"/>
<dbReference type="PANTHER" id="PTHR44229:SF4">
    <property type="entry name" value="15-HYDROXYPROSTAGLANDIN DEHYDROGENASE [NAD(+)]"/>
    <property type="match status" value="1"/>
</dbReference>
<evidence type="ECO:0000313" key="5">
    <source>
        <dbReference type="Proteomes" id="UP000011761"/>
    </source>
</evidence>
<evidence type="ECO:0000313" key="4">
    <source>
        <dbReference type="EMBL" id="EMC99664.1"/>
    </source>
</evidence>
<dbReference type="GO" id="GO:0005737">
    <property type="term" value="C:cytoplasm"/>
    <property type="evidence" value="ECO:0007669"/>
    <property type="project" value="TreeGrafter"/>
</dbReference>
<evidence type="ECO:0000256" key="1">
    <source>
        <dbReference type="ARBA" id="ARBA00006484"/>
    </source>
</evidence>
<dbReference type="PANTHER" id="PTHR44229">
    <property type="entry name" value="15-HYDROXYPROSTAGLANDIN DEHYDROGENASE [NAD(+)]"/>
    <property type="match status" value="1"/>
</dbReference>
<dbReference type="Proteomes" id="UP000011761">
    <property type="component" value="Unassembled WGS sequence"/>
</dbReference>
<dbReference type="OMA" id="VNIRINC"/>